<dbReference type="InterPro" id="IPR023213">
    <property type="entry name" value="CAT-like_dom_sf"/>
</dbReference>
<keyword evidence="3" id="KW-1185">Reference proteome</keyword>
<protein>
    <recommendedName>
        <fullName evidence="1">Condensation domain-containing protein</fullName>
    </recommendedName>
</protein>
<dbReference type="Proteomes" id="UP000702209">
    <property type="component" value="Unassembled WGS sequence"/>
</dbReference>
<feature type="non-terminal residue" evidence="2">
    <location>
        <position position="85"/>
    </location>
</feature>
<organism evidence="2 3">
    <name type="scientific">Nocardia amamiensis</name>
    <dbReference type="NCBI Taxonomy" id="404578"/>
    <lineage>
        <taxon>Bacteria</taxon>
        <taxon>Bacillati</taxon>
        <taxon>Actinomycetota</taxon>
        <taxon>Actinomycetes</taxon>
        <taxon>Mycobacteriales</taxon>
        <taxon>Nocardiaceae</taxon>
        <taxon>Nocardia</taxon>
    </lineage>
</organism>
<feature type="non-terminal residue" evidence="2">
    <location>
        <position position="1"/>
    </location>
</feature>
<dbReference type="Gene3D" id="3.30.559.10">
    <property type="entry name" value="Chloramphenicol acetyltransferase-like domain"/>
    <property type="match status" value="1"/>
</dbReference>
<dbReference type="EMBL" id="JADLQX010000347">
    <property type="protein sequence ID" value="MBF6303250.1"/>
    <property type="molecule type" value="Genomic_DNA"/>
</dbReference>
<dbReference type="InterPro" id="IPR001242">
    <property type="entry name" value="Condensation_dom"/>
</dbReference>
<name>A0ABS0D339_9NOCA</name>
<accession>A0ABS0D339</accession>
<dbReference type="Pfam" id="PF00668">
    <property type="entry name" value="Condensation"/>
    <property type="match status" value="1"/>
</dbReference>
<gene>
    <name evidence="2" type="ORF">IU459_38085</name>
</gene>
<sequence>WPLSALQAGLLFHARLAASSVDVYTAQAVLTLTGRVDAARLRAAAQALVDRYENLRTAFVTDRDGNPVQIVLEGVRVAWAEHDRT</sequence>
<reference evidence="2 3" key="1">
    <citation type="submission" date="2020-10" db="EMBL/GenBank/DDBJ databases">
        <title>Identification of Nocardia species via Next-generation sequencing and recognition of intraspecies genetic diversity.</title>
        <authorList>
            <person name="Li P."/>
            <person name="Li P."/>
            <person name="Lu B."/>
        </authorList>
    </citation>
    <scope>NUCLEOTIDE SEQUENCE [LARGE SCALE GENOMIC DNA]</scope>
    <source>
        <strain evidence="2 3">BJ06-0157</strain>
    </source>
</reference>
<proteinExistence type="predicted"/>
<evidence type="ECO:0000259" key="1">
    <source>
        <dbReference type="Pfam" id="PF00668"/>
    </source>
</evidence>
<feature type="domain" description="Condensation" evidence="1">
    <location>
        <begin position="2"/>
        <end position="80"/>
    </location>
</feature>
<dbReference type="RefSeq" id="WP_195134374.1">
    <property type="nucleotide sequence ID" value="NZ_JADLQX010000347.1"/>
</dbReference>
<comment type="caution">
    <text evidence="2">The sequence shown here is derived from an EMBL/GenBank/DDBJ whole genome shotgun (WGS) entry which is preliminary data.</text>
</comment>
<evidence type="ECO:0000313" key="2">
    <source>
        <dbReference type="EMBL" id="MBF6303250.1"/>
    </source>
</evidence>
<evidence type="ECO:0000313" key="3">
    <source>
        <dbReference type="Proteomes" id="UP000702209"/>
    </source>
</evidence>
<dbReference type="SUPFAM" id="SSF52777">
    <property type="entry name" value="CoA-dependent acyltransferases"/>
    <property type="match status" value="1"/>
</dbReference>